<dbReference type="InterPro" id="IPR007627">
    <property type="entry name" value="RNA_pol_sigma70_r2"/>
</dbReference>
<proteinExistence type="inferred from homology"/>
<organism evidence="8 9">
    <name type="scientific">Enhygromyxa salina</name>
    <dbReference type="NCBI Taxonomy" id="215803"/>
    <lineage>
        <taxon>Bacteria</taxon>
        <taxon>Pseudomonadati</taxon>
        <taxon>Myxococcota</taxon>
        <taxon>Polyangia</taxon>
        <taxon>Nannocystales</taxon>
        <taxon>Nannocystaceae</taxon>
        <taxon>Enhygromyxa</taxon>
    </lineage>
</organism>
<dbReference type="EMBL" id="PVNL01000042">
    <property type="protein sequence ID" value="PRQ08384.1"/>
    <property type="molecule type" value="Genomic_DNA"/>
</dbReference>
<dbReference type="InterPro" id="IPR036388">
    <property type="entry name" value="WH-like_DNA-bd_sf"/>
</dbReference>
<dbReference type="Proteomes" id="UP000238823">
    <property type="component" value="Unassembled WGS sequence"/>
</dbReference>
<dbReference type="AlphaFoldDB" id="A0A2S9YTG9"/>
<evidence type="ECO:0000256" key="5">
    <source>
        <dbReference type="ARBA" id="ARBA00023163"/>
    </source>
</evidence>
<evidence type="ECO:0000259" key="7">
    <source>
        <dbReference type="Pfam" id="PF08281"/>
    </source>
</evidence>
<comment type="similarity">
    <text evidence="1">Belongs to the sigma-70 factor family. ECF subfamily.</text>
</comment>
<dbReference type="InterPro" id="IPR013324">
    <property type="entry name" value="RNA_pol_sigma_r3/r4-like"/>
</dbReference>
<dbReference type="Pfam" id="PF04542">
    <property type="entry name" value="Sigma70_r2"/>
    <property type="match status" value="1"/>
</dbReference>
<evidence type="ECO:0000259" key="6">
    <source>
        <dbReference type="Pfam" id="PF04542"/>
    </source>
</evidence>
<feature type="domain" description="RNA polymerase sigma-70 region 2" evidence="6">
    <location>
        <begin position="24"/>
        <end position="86"/>
    </location>
</feature>
<dbReference type="SUPFAM" id="SSF88946">
    <property type="entry name" value="Sigma2 domain of RNA polymerase sigma factors"/>
    <property type="match status" value="1"/>
</dbReference>
<dbReference type="Gene3D" id="1.10.1740.10">
    <property type="match status" value="1"/>
</dbReference>
<dbReference type="GO" id="GO:0003677">
    <property type="term" value="F:DNA binding"/>
    <property type="evidence" value="ECO:0007669"/>
    <property type="project" value="UniProtKB-KW"/>
</dbReference>
<protein>
    <submittedName>
        <fullName evidence="8">ECF RNA polymerase sigma factor SigE</fullName>
    </submittedName>
</protein>
<dbReference type="InterPro" id="IPR014284">
    <property type="entry name" value="RNA_pol_sigma-70_dom"/>
</dbReference>
<dbReference type="PANTHER" id="PTHR43133:SF8">
    <property type="entry name" value="RNA POLYMERASE SIGMA FACTOR HI_1459-RELATED"/>
    <property type="match status" value="1"/>
</dbReference>
<feature type="domain" description="RNA polymerase sigma factor 70 region 4 type 2" evidence="7">
    <location>
        <begin position="118"/>
        <end position="170"/>
    </location>
</feature>
<evidence type="ECO:0000313" key="8">
    <source>
        <dbReference type="EMBL" id="PRQ08384.1"/>
    </source>
</evidence>
<dbReference type="PANTHER" id="PTHR43133">
    <property type="entry name" value="RNA POLYMERASE ECF-TYPE SIGMA FACTO"/>
    <property type="match status" value="1"/>
</dbReference>
<evidence type="ECO:0000256" key="3">
    <source>
        <dbReference type="ARBA" id="ARBA00023082"/>
    </source>
</evidence>
<comment type="caution">
    <text evidence="8">The sequence shown here is derived from an EMBL/GenBank/DDBJ whole genome shotgun (WGS) entry which is preliminary data.</text>
</comment>
<gene>
    <name evidence="8" type="primary">sigE_4</name>
    <name evidence="8" type="ORF">ENSA7_20110</name>
</gene>
<dbReference type="InterPro" id="IPR013249">
    <property type="entry name" value="RNA_pol_sigma70_r4_t2"/>
</dbReference>
<dbReference type="InterPro" id="IPR013325">
    <property type="entry name" value="RNA_pol_sigma_r2"/>
</dbReference>
<sequence>MEPRPDAELLRAWQGGDPSAGQELVRRHAPRITRFFRNKVSAPVEDLVQDTFLALLEGHQRIDQPDKLPHYLYGIAHNVLRAYIRSSIKARQIDEGASSMAALDPGPTSIIARRREHRLLLQALRRIPIQHQIALELYYWEGLNTVDIAAILGLSASAMRSRMGRARELLERELELLAESTAELESTVGGLDNWVAGIRQQMATDEALPS</sequence>
<name>A0A2S9YTG9_9BACT</name>
<evidence type="ECO:0000256" key="4">
    <source>
        <dbReference type="ARBA" id="ARBA00023125"/>
    </source>
</evidence>
<dbReference type="RefSeq" id="WP_244923766.1">
    <property type="nucleotide sequence ID" value="NZ_PVNL01000042.1"/>
</dbReference>
<dbReference type="InterPro" id="IPR039425">
    <property type="entry name" value="RNA_pol_sigma-70-like"/>
</dbReference>
<dbReference type="GO" id="GO:0016987">
    <property type="term" value="F:sigma factor activity"/>
    <property type="evidence" value="ECO:0007669"/>
    <property type="project" value="UniProtKB-KW"/>
</dbReference>
<dbReference type="GO" id="GO:0006352">
    <property type="term" value="P:DNA-templated transcription initiation"/>
    <property type="evidence" value="ECO:0007669"/>
    <property type="project" value="InterPro"/>
</dbReference>
<evidence type="ECO:0000313" key="9">
    <source>
        <dbReference type="Proteomes" id="UP000238823"/>
    </source>
</evidence>
<dbReference type="Gene3D" id="1.10.10.10">
    <property type="entry name" value="Winged helix-like DNA-binding domain superfamily/Winged helix DNA-binding domain"/>
    <property type="match status" value="1"/>
</dbReference>
<keyword evidence="5" id="KW-0804">Transcription</keyword>
<reference evidence="8 9" key="1">
    <citation type="submission" date="2018-03" db="EMBL/GenBank/DDBJ databases">
        <title>Draft Genome Sequences of the Obligatory Marine Myxobacteria Enhygromyxa salina SWB007.</title>
        <authorList>
            <person name="Poehlein A."/>
            <person name="Moghaddam J.A."/>
            <person name="Harms H."/>
            <person name="Alanjari M."/>
            <person name="Koenig G.M."/>
            <person name="Daniel R."/>
            <person name="Schaeberle T.F."/>
        </authorList>
    </citation>
    <scope>NUCLEOTIDE SEQUENCE [LARGE SCALE GENOMIC DNA]</scope>
    <source>
        <strain evidence="8 9">SWB007</strain>
    </source>
</reference>
<evidence type="ECO:0000256" key="1">
    <source>
        <dbReference type="ARBA" id="ARBA00010641"/>
    </source>
</evidence>
<keyword evidence="2" id="KW-0805">Transcription regulation</keyword>
<keyword evidence="4" id="KW-0238">DNA-binding</keyword>
<accession>A0A2S9YTG9</accession>
<dbReference type="SUPFAM" id="SSF88659">
    <property type="entry name" value="Sigma3 and sigma4 domains of RNA polymerase sigma factors"/>
    <property type="match status" value="1"/>
</dbReference>
<dbReference type="NCBIfam" id="TIGR02937">
    <property type="entry name" value="sigma70-ECF"/>
    <property type="match status" value="1"/>
</dbReference>
<dbReference type="Pfam" id="PF08281">
    <property type="entry name" value="Sigma70_r4_2"/>
    <property type="match status" value="1"/>
</dbReference>
<evidence type="ECO:0000256" key="2">
    <source>
        <dbReference type="ARBA" id="ARBA00023015"/>
    </source>
</evidence>
<keyword evidence="3" id="KW-0731">Sigma factor</keyword>